<dbReference type="EMBL" id="BPLR01004317">
    <property type="protein sequence ID" value="GIX93970.1"/>
    <property type="molecule type" value="Genomic_DNA"/>
</dbReference>
<evidence type="ECO:0000313" key="3">
    <source>
        <dbReference type="Proteomes" id="UP001054945"/>
    </source>
</evidence>
<dbReference type="Proteomes" id="UP001054945">
    <property type="component" value="Unassembled WGS sequence"/>
</dbReference>
<feature type="region of interest" description="Disordered" evidence="1">
    <location>
        <begin position="47"/>
        <end position="69"/>
    </location>
</feature>
<protein>
    <submittedName>
        <fullName evidence="2">Uncharacterized protein</fullName>
    </submittedName>
</protein>
<name>A0AAV4P9T9_CAEEX</name>
<reference evidence="2 3" key="1">
    <citation type="submission" date="2021-06" db="EMBL/GenBank/DDBJ databases">
        <title>Caerostris extrusa draft genome.</title>
        <authorList>
            <person name="Kono N."/>
            <person name="Arakawa K."/>
        </authorList>
    </citation>
    <scope>NUCLEOTIDE SEQUENCE [LARGE SCALE GENOMIC DNA]</scope>
</reference>
<organism evidence="2 3">
    <name type="scientific">Caerostris extrusa</name>
    <name type="common">Bark spider</name>
    <name type="synonym">Caerostris bankana</name>
    <dbReference type="NCBI Taxonomy" id="172846"/>
    <lineage>
        <taxon>Eukaryota</taxon>
        <taxon>Metazoa</taxon>
        <taxon>Ecdysozoa</taxon>
        <taxon>Arthropoda</taxon>
        <taxon>Chelicerata</taxon>
        <taxon>Arachnida</taxon>
        <taxon>Araneae</taxon>
        <taxon>Araneomorphae</taxon>
        <taxon>Entelegynae</taxon>
        <taxon>Araneoidea</taxon>
        <taxon>Araneidae</taxon>
        <taxon>Caerostris</taxon>
    </lineage>
</organism>
<gene>
    <name evidence="2" type="ORF">CEXT_770161</name>
</gene>
<dbReference type="AlphaFoldDB" id="A0AAV4P9T9"/>
<accession>A0AAV4P9T9</accession>
<proteinExistence type="predicted"/>
<comment type="caution">
    <text evidence="2">The sequence shown here is derived from an EMBL/GenBank/DDBJ whole genome shotgun (WGS) entry which is preliminary data.</text>
</comment>
<sequence length="69" mass="8012">MRVIVEPLMEPIVCVTNSRSFMVLYKSGITPEAHLILGLRELKRRGNRSRRIESRKKEATKAMDSRILE</sequence>
<keyword evidence="3" id="KW-1185">Reference proteome</keyword>
<evidence type="ECO:0000256" key="1">
    <source>
        <dbReference type="SAM" id="MobiDB-lite"/>
    </source>
</evidence>
<evidence type="ECO:0000313" key="2">
    <source>
        <dbReference type="EMBL" id="GIX93970.1"/>
    </source>
</evidence>
<feature type="compositionally biased region" description="Basic and acidic residues" evidence="1">
    <location>
        <begin position="50"/>
        <end position="69"/>
    </location>
</feature>